<dbReference type="EMBL" id="JAUIZM010000011">
    <property type="protein sequence ID" value="KAK1354013.1"/>
    <property type="molecule type" value="Genomic_DNA"/>
</dbReference>
<comment type="caution">
    <text evidence="1">The sequence shown here is derived from an EMBL/GenBank/DDBJ whole genome shotgun (WGS) entry which is preliminary data.</text>
</comment>
<gene>
    <name evidence="1" type="ORF">POM88_047269</name>
</gene>
<protein>
    <submittedName>
        <fullName evidence="1">Uncharacterized protein</fullName>
    </submittedName>
</protein>
<dbReference type="Proteomes" id="UP001237642">
    <property type="component" value="Unassembled WGS sequence"/>
</dbReference>
<accession>A0AAD8GU06</accession>
<evidence type="ECO:0000313" key="1">
    <source>
        <dbReference type="EMBL" id="KAK1354013.1"/>
    </source>
</evidence>
<name>A0AAD8GU06_9APIA</name>
<evidence type="ECO:0000313" key="2">
    <source>
        <dbReference type="Proteomes" id="UP001237642"/>
    </source>
</evidence>
<keyword evidence="2" id="KW-1185">Reference proteome</keyword>
<proteinExistence type="predicted"/>
<organism evidence="1 2">
    <name type="scientific">Heracleum sosnowskyi</name>
    <dbReference type="NCBI Taxonomy" id="360622"/>
    <lineage>
        <taxon>Eukaryota</taxon>
        <taxon>Viridiplantae</taxon>
        <taxon>Streptophyta</taxon>
        <taxon>Embryophyta</taxon>
        <taxon>Tracheophyta</taxon>
        <taxon>Spermatophyta</taxon>
        <taxon>Magnoliopsida</taxon>
        <taxon>eudicotyledons</taxon>
        <taxon>Gunneridae</taxon>
        <taxon>Pentapetalae</taxon>
        <taxon>asterids</taxon>
        <taxon>campanulids</taxon>
        <taxon>Apiales</taxon>
        <taxon>Apiaceae</taxon>
        <taxon>Apioideae</taxon>
        <taxon>apioid superclade</taxon>
        <taxon>Tordylieae</taxon>
        <taxon>Tordyliinae</taxon>
        <taxon>Heracleum</taxon>
    </lineage>
</organism>
<reference evidence="1" key="2">
    <citation type="submission" date="2023-05" db="EMBL/GenBank/DDBJ databases">
        <authorList>
            <person name="Schelkunov M.I."/>
        </authorList>
    </citation>
    <scope>NUCLEOTIDE SEQUENCE</scope>
    <source>
        <strain evidence="1">Hsosn_3</strain>
        <tissue evidence="1">Leaf</tissue>
    </source>
</reference>
<sequence length="146" mass="17713">MQHCSIQLEEWGGGRVKEMYEKLKVCRSDLRKYRSRRDAYGINKYNDVRQEYLKLLERQEIYWQQRAKQMWLKEGDQNSQFFHRVATGRKKNNSIKGLMNKHDEWKENREDIQQIIVDYFTELFSKSREAGGLTEREAENLQGWTD</sequence>
<dbReference type="AlphaFoldDB" id="A0AAD8GU06"/>
<reference evidence="1" key="1">
    <citation type="submission" date="2023-02" db="EMBL/GenBank/DDBJ databases">
        <title>Genome of toxic invasive species Heracleum sosnowskyi carries increased number of genes despite the absence of recent whole-genome duplications.</title>
        <authorList>
            <person name="Schelkunov M."/>
            <person name="Shtratnikova V."/>
            <person name="Makarenko M."/>
            <person name="Klepikova A."/>
            <person name="Omelchenko D."/>
            <person name="Novikova G."/>
            <person name="Obukhova E."/>
            <person name="Bogdanov V."/>
            <person name="Penin A."/>
            <person name="Logacheva M."/>
        </authorList>
    </citation>
    <scope>NUCLEOTIDE SEQUENCE</scope>
    <source>
        <strain evidence="1">Hsosn_3</strain>
        <tissue evidence="1">Leaf</tissue>
    </source>
</reference>